<dbReference type="AlphaFoldDB" id="A0A0F9IQJ8"/>
<accession>A0A0F9IQJ8</accession>
<comment type="caution">
    <text evidence="1">The sequence shown here is derived from an EMBL/GenBank/DDBJ whole genome shotgun (WGS) entry which is preliminary data.</text>
</comment>
<proteinExistence type="predicted"/>
<evidence type="ECO:0000313" key="1">
    <source>
        <dbReference type="EMBL" id="KKL96005.1"/>
    </source>
</evidence>
<reference evidence="1" key="1">
    <citation type="journal article" date="2015" name="Nature">
        <title>Complex archaea that bridge the gap between prokaryotes and eukaryotes.</title>
        <authorList>
            <person name="Spang A."/>
            <person name="Saw J.H."/>
            <person name="Jorgensen S.L."/>
            <person name="Zaremba-Niedzwiedzka K."/>
            <person name="Martijn J."/>
            <person name="Lind A.E."/>
            <person name="van Eijk R."/>
            <person name="Schleper C."/>
            <person name="Guy L."/>
            <person name="Ettema T.J."/>
        </authorList>
    </citation>
    <scope>NUCLEOTIDE SEQUENCE</scope>
</reference>
<organism evidence="1">
    <name type="scientific">marine sediment metagenome</name>
    <dbReference type="NCBI Taxonomy" id="412755"/>
    <lineage>
        <taxon>unclassified sequences</taxon>
        <taxon>metagenomes</taxon>
        <taxon>ecological metagenomes</taxon>
    </lineage>
</organism>
<sequence>MARRGSALQSYANTAVPSHRSKEQVEELLKKVGAVGFRWSSFGGQETLEAGLEWNDGKIAFRLVVNYEDDRQRKQKLRALYWYLKAKVEAIQFGLVDLEQEFLPYMLTPSGRTVFEEIPEAQRRGWLLEAPSEDGA</sequence>
<name>A0A0F9IQJ8_9ZZZZ</name>
<gene>
    <name evidence="1" type="ORF">LCGC14_1848800</name>
</gene>
<dbReference type="EMBL" id="LAZR01018544">
    <property type="protein sequence ID" value="KKL96005.1"/>
    <property type="molecule type" value="Genomic_DNA"/>
</dbReference>
<protein>
    <submittedName>
        <fullName evidence="1">Uncharacterized protein</fullName>
    </submittedName>
</protein>